<dbReference type="Proteomes" id="UP000327294">
    <property type="component" value="Chromosome"/>
</dbReference>
<feature type="compositionally biased region" description="Basic and acidic residues" evidence="1">
    <location>
        <begin position="144"/>
        <end position="153"/>
    </location>
</feature>
<keyword evidence="3" id="KW-1185">Reference proteome</keyword>
<dbReference type="InterPro" id="IPR009057">
    <property type="entry name" value="Homeodomain-like_sf"/>
</dbReference>
<sequence>MAVTAKDPKVAVLAASRSLNPHPEKVTDEVFLASPFCDPRDVVQVKYEMVRRVRVDKVPVARAARAFGYCRQAFYEIAAALDLGGPGALVSGKPGPKGPVKLTAPVMDHIDAWLAADIALTSKEIAEKVAGEFGFTVHPRSVERALSRRREPETAGEDEPISRCCPGR</sequence>
<dbReference type="SUPFAM" id="SSF46689">
    <property type="entry name" value="Homeodomain-like"/>
    <property type="match status" value="1"/>
</dbReference>
<accession>A0A5P8KJN8</accession>
<dbReference type="KEGG" id="sphv:F9278_28385"/>
<feature type="region of interest" description="Disordered" evidence="1">
    <location>
        <begin position="144"/>
        <end position="168"/>
    </location>
</feature>
<evidence type="ECO:0000313" key="3">
    <source>
        <dbReference type="Proteomes" id="UP000327294"/>
    </source>
</evidence>
<name>A0A5P8KJN8_9ACTN</name>
<reference evidence="2 3" key="1">
    <citation type="submission" date="2019-10" db="EMBL/GenBank/DDBJ databases">
        <title>Streptomyces sp. strain GY16 isolated from leaves of Broussonetia papyrifera.</title>
        <authorList>
            <person name="Mo P."/>
        </authorList>
    </citation>
    <scope>NUCLEOTIDE SEQUENCE [LARGE SCALE GENOMIC DNA]</scope>
    <source>
        <strain evidence="2 3">GY16</strain>
    </source>
</reference>
<dbReference type="AlphaFoldDB" id="A0A5P8KJN8"/>
<dbReference type="EMBL" id="CP045096">
    <property type="protein sequence ID" value="QFR02870.1"/>
    <property type="molecule type" value="Genomic_DNA"/>
</dbReference>
<gene>
    <name evidence="2" type="ORF">F9278_28385</name>
</gene>
<evidence type="ECO:0000256" key="1">
    <source>
        <dbReference type="SAM" id="MobiDB-lite"/>
    </source>
</evidence>
<organism evidence="2 3">
    <name type="scientific">Streptomyces phaeolivaceus</name>
    <dbReference type="NCBI Taxonomy" id="2653200"/>
    <lineage>
        <taxon>Bacteria</taxon>
        <taxon>Bacillati</taxon>
        <taxon>Actinomycetota</taxon>
        <taxon>Actinomycetes</taxon>
        <taxon>Kitasatosporales</taxon>
        <taxon>Streptomycetaceae</taxon>
        <taxon>Streptomyces</taxon>
    </lineage>
</organism>
<protein>
    <submittedName>
        <fullName evidence="2">Helix-turn-helix domain containing protein</fullName>
    </submittedName>
</protein>
<evidence type="ECO:0000313" key="2">
    <source>
        <dbReference type="EMBL" id="QFR02870.1"/>
    </source>
</evidence>
<proteinExistence type="predicted"/>